<dbReference type="PROSITE" id="PS50885">
    <property type="entry name" value="HAMP"/>
    <property type="match status" value="1"/>
</dbReference>
<name>A0A1Q8QZW5_9FIRM</name>
<comment type="cofactor">
    <cofactor evidence="2">
        <name>[4Fe-4S] cluster</name>
        <dbReference type="ChEBI" id="CHEBI:49883"/>
    </cofactor>
</comment>
<evidence type="ECO:0000259" key="22">
    <source>
        <dbReference type="PROSITE" id="PS50109"/>
    </source>
</evidence>
<dbReference type="EMBL" id="MLBF01000005">
    <property type="protein sequence ID" value="OLN32918.1"/>
    <property type="molecule type" value="Genomic_DNA"/>
</dbReference>
<dbReference type="GO" id="GO:0051539">
    <property type="term" value="F:4 iron, 4 sulfur cluster binding"/>
    <property type="evidence" value="ECO:0007669"/>
    <property type="project" value="UniProtKB-KW"/>
</dbReference>
<accession>A0A1Q8QZW5</accession>
<dbReference type="GO" id="GO:0046872">
    <property type="term" value="F:metal ion binding"/>
    <property type="evidence" value="ECO:0007669"/>
    <property type="project" value="UniProtKB-KW"/>
</dbReference>
<evidence type="ECO:0000256" key="11">
    <source>
        <dbReference type="ARBA" id="ARBA00022723"/>
    </source>
</evidence>
<keyword evidence="16" id="KW-0902">Two-component regulatory system</keyword>
<dbReference type="InterPro" id="IPR011712">
    <property type="entry name" value="Sig_transdc_His_kin_sub3_dim/P"/>
</dbReference>
<dbReference type="InterPro" id="IPR050482">
    <property type="entry name" value="Sensor_HK_TwoCompSys"/>
</dbReference>
<dbReference type="SMART" id="SM00387">
    <property type="entry name" value="HATPase_c"/>
    <property type="match status" value="1"/>
</dbReference>
<dbReference type="PROSITE" id="PS50109">
    <property type="entry name" value="HIS_KIN"/>
    <property type="match status" value="1"/>
</dbReference>
<dbReference type="Pfam" id="PF00672">
    <property type="entry name" value="HAMP"/>
    <property type="match status" value="1"/>
</dbReference>
<reference evidence="24 25" key="1">
    <citation type="submission" date="2016-09" db="EMBL/GenBank/DDBJ databases">
        <title>Complete genome of Desulfosporosinus sp. OL.</title>
        <authorList>
            <person name="Mardanov A."/>
            <person name="Beletsky A."/>
            <person name="Panova A."/>
            <person name="Karnachuk O."/>
            <person name="Ravin N."/>
        </authorList>
    </citation>
    <scope>NUCLEOTIDE SEQUENCE [LARGE SCALE GENOMIC DNA]</scope>
    <source>
        <strain evidence="24 25">OL</strain>
    </source>
</reference>
<keyword evidence="20" id="KW-0175">Coiled coil</keyword>
<evidence type="ECO:0000256" key="3">
    <source>
        <dbReference type="ARBA" id="ARBA00004370"/>
    </source>
</evidence>
<dbReference type="InterPro" id="IPR003660">
    <property type="entry name" value="HAMP_dom"/>
</dbReference>
<dbReference type="PANTHER" id="PTHR24421:SF10">
    <property type="entry name" value="NITRATE_NITRITE SENSOR PROTEIN NARQ"/>
    <property type="match status" value="1"/>
</dbReference>
<comment type="subcellular location">
    <subcellularLocation>
        <location evidence="4">Cytoplasm</location>
    </subcellularLocation>
    <subcellularLocation>
        <location evidence="3">Membrane</location>
    </subcellularLocation>
</comment>
<evidence type="ECO:0000256" key="5">
    <source>
        <dbReference type="ARBA" id="ARBA00012438"/>
    </source>
</evidence>
<evidence type="ECO:0000256" key="13">
    <source>
        <dbReference type="ARBA" id="ARBA00022777"/>
    </source>
</evidence>
<dbReference type="CDD" id="cd16917">
    <property type="entry name" value="HATPase_UhpB-NarQ-NarX-like"/>
    <property type="match status" value="1"/>
</dbReference>
<keyword evidence="13 24" id="KW-0418">Kinase</keyword>
<evidence type="ECO:0000256" key="4">
    <source>
        <dbReference type="ARBA" id="ARBA00004496"/>
    </source>
</evidence>
<keyword evidence="8" id="KW-0963">Cytoplasm</keyword>
<dbReference type="PRINTS" id="PR00344">
    <property type="entry name" value="BCTRLSENSOR"/>
</dbReference>
<dbReference type="EC" id="2.7.13.3" evidence="5"/>
<dbReference type="STRING" id="1888891.DSOL_1029"/>
<protein>
    <recommendedName>
        <fullName evidence="6">Oxygen sensor histidine kinase NreB</fullName>
        <ecNumber evidence="5">2.7.13.3</ecNumber>
    </recommendedName>
    <alternativeName>
        <fullName evidence="19">Nitrogen regulation protein B</fullName>
    </alternativeName>
</protein>
<keyword evidence="21" id="KW-0472">Membrane</keyword>
<dbReference type="Pfam" id="PF02518">
    <property type="entry name" value="HATPase_c"/>
    <property type="match status" value="1"/>
</dbReference>
<evidence type="ECO:0000256" key="1">
    <source>
        <dbReference type="ARBA" id="ARBA00000085"/>
    </source>
</evidence>
<evidence type="ECO:0000313" key="25">
    <source>
        <dbReference type="Proteomes" id="UP000186102"/>
    </source>
</evidence>
<evidence type="ECO:0000256" key="14">
    <source>
        <dbReference type="ARBA" id="ARBA00022840"/>
    </source>
</evidence>
<dbReference type="CDD" id="cd06225">
    <property type="entry name" value="HAMP"/>
    <property type="match status" value="1"/>
</dbReference>
<evidence type="ECO:0000256" key="19">
    <source>
        <dbReference type="ARBA" id="ARBA00030800"/>
    </source>
</evidence>
<dbReference type="SMART" id="SM00304">
    <property type="entry name" value="HAMP"/>
    <property type="match status" value="1"/>
</dbReference>
<dbReference type="Gene3D" id="6.10.340.10">
    <property type="match status" value="1"/>
</dbReference>
<dbReference type="InterPro" id="IPR036890">
    <property type="entry name" value="HATPase_C_sf"/>
</dbReference>
<feature type="domain" description="Histidine kinase" evidence="22">
    <location>
        <begin position="295"/>
        <end position="492"/>
    </location>
</feature>
<dbReference type="Gene3D" id="1.20.5.1930">
    <property type="match status" value="1"/>
</dbReference>
<keyword evidence="7" id="KW-0004">4Fe-4S</keyword>
<dbReference type="SUPFAM" id="SSF158472">
    <property type="entry name" value="HAMP domain-like"/>
    <property type="match status" value="1"/>
</dbReference>
<dbReference type="InterPro" id="IPR003594">
    <property type="entry name" value="HATPase_dom"/>
</dbReference>
<dbReference type="GO" id="GO:0005737">
    <property type="term" value="C:cytoplasm"/>
    <property type="evidence" value="ECO:0007669"/>
    <property type="project" value="UniProtKB-SubCell"/>
</dbReference>
<comment type="function">
    <text evidence="18">Member of the two-component regulatory system NreB/NreC involved in the control of dissimilatory nitrate/nitrite reduction in response to oxygen. NreB functions as a direct oxygen sensor histidine kinase which is autophosphorylated, in the absence of oxygen, probably at the conserved histidine residue, and transfers its phosphate group probably to a conserved aspartate residue of NreC. NreB/NreC activates the expression of the nitrate (narGHJI) and nitrite (nir) reductase operons, as well as the putative nitrate transporter gene narT.</text>
</comment>
<sequence>MIKTMKRITKYFPDRTLQKIQEAVPLNVKIMGIVAVFISLLGLTVIIDMRSYVTGILDDQLRKRAVTIGNEVASESMNLILVGDLIGLFEKTKAVSMHNKDVRYVLILDEKGQLVAHNFGQGIPVGLLELRQLEKDAIGSDVIEVDSEEGVILDVLVPLERNTGWVRIGMSEANLNQTINALSIKLMVTTLGITILGLFGAFIMSNLLTRPIKRLVDASIAVAEGDLSQRVSIGGQDEIGQLGSSFNGMAESLERYTQEREALLAELMDKEQIRQQLLNKVISAQEEERKRIARELHDEAGQSLTSLIIGLKLLSQQNELEQARGMAEDLRKVAYLTLEDVHRLAVELRPTVLDDMGLVAALERYVTEYRRQQDSVVVDLEVHNQVMERLPSEVETNLYRIVQEALTNVAKYAKARNVSIVLEIRPKSVNLIIEDDGVGFDVEQVISESNQGRQNLGLAGMQERSALLGGTFEIESEPGRGTTLYVRLPLEKGGGV</sequence>
<feature type="coiled-coil region" evidence="20">
    <location>
        <begin position="253"/>
        <end position="287"/>
    </location>
</feature>
<evidence type="ECO:0000256" key="10">
    <source>
        <dbReference type="ARBA" id="ARBA00022679"/>
    </source>
</evidence>
<keyword evidence="12" id="KW-0547">Nucleotide-binding</keyword>
<dbReference type="InterPro" id="IPR017204">
    <property type="entry name" value="Sig_transdc_His_kin_STH3221"/>
</dbReference>
<feature type="domain" description="HAMP" evidence="23">
    <location>
        <begin position="206"/>
        <end position="258"/>
    </location>
</feature>
<organism evidence="24 25">
    <name type="scientific">Desulfosporosinus metallidurans</name>
    <dbReference type="NCBI Taxonomy" id="1888891"/>
    <lineage>
        <taxon>Bacteria</taxon>
        <taxon>Bacillati</taxon>
        <taxon>Bacillota</taxon>
        <taxon>Clostridia</taxon>
        <taxon>Eubacteriales</taxon>
        <taxon>Desulfitobacteriaceae</taxon>
        <taxon>Desulfosporosinus</taxon>
    </lineage>
</organism>
<dbReference type="Gene3D" id="3.30.565.10">
    <property type="entry name" value="Histidine kinase-like ATPase, C-terminal domain"/>
    <property type="match status" value="1"/>
</dbReference>
<dbReference type="RefSeq" id="WP_235838699.1">
    <property type="nucleotide sequence ID" value="NZ_MLBF01000005.1"/>
</dbReference>
<evidence type="ECO:0000256" key="6">
    <source>
        <dbReference type="ARBA" id="ARBA00017322"/>
    </source>
</evidence>
<keyword evidence="25" id="KW-1185">Reference proteome</keyword>
<keyword evidence="17" id="KW-0411">Iron-sulfur</keyword>
<keyword evidence="11" id="KW-0479">Metal-binding</keyword>
<dbReference type="GO" id="GO:0046983">
    <property type="term" value="F:protein dimerization activity"/>
    <property type="evidence" value="ECO:0007669"/>
    <property type="project" value="InterPro"/>
</dbReference>
<evidence type="ECO:0000256" key="9">
    <source>
        <dbReference type="ARBA" id="ARBA00022553"/>
    </source>
</evidence>
<evidence type="ECO:0000256" key="7">
    <source>
        <dbReference type="ARBA" id="ARBA00022485"/>
    </source>
</evidence>
<evidence type="ECO:0000256" key="21">
    <source>
        <dbReference type="SAM" id="Phobius"/>
    </source>
</evidence>
<comment type="caution">
    <text evidence="24">The sequence shown here is derived from an EMBL/GenBank/DDBJ whole genome shotgun (WGS) entry which is preliminary data.</text>
</comment>
<dbReference type="InterPro" id="IPR004358">
    <property type="entry name" value="Sig_transdc_His_kin-like_C"/>
</dbReference>
<gene>
    <name evidence="24" type="ORF">DSOL_1029</name>
</gene>
<dbReference type="SUPFAM" id="SSF55874">
    <property type="entry name" value="ATPase domain of HSP90 chaperone/DNA topoisomerase II/histidine kinase"/>
    <property type="match status" value="1"/>
</dbReference>
<evidence type="ECO:0000256" key="8">
    <source>
        <dbReference type="ARBA" id="ARBA00022490"/>
    </source>
</evidence>
<dbReference type="PANTHER" id="PTHR24421">
    <property type="entry name" value="NITRATE/NITRITE SENSOR PROTEIN NARX-RELATED"/>
    <property type="match status" value="1"/>
</dbReference>
<keyword evidence="21" id="KW-0812">Transmembrane</keyword>
<keyword evidence="14" id="KW-0067">ATP-binding</keyword>
<dbReference type="Proteomes" id="UP000186102">
    <property type="component" value="Unassembled WGS sequence"/>
</dbReference>
<evidence type="ECO:0000256" key="12">
    <source>
        <dbReference type="ARBA" id="ARBA00022741"/>
    </source>
</evidence>
<proteinExistence type="predicted"/>
<keyword evidence="21" id="KW-1133">Transmembrane helix</keyword>
<feature type="transmembrane region" description="Helical" evidence="21">
    <location>
        <begin position="184"/>
        <end position="204"/>
    </location>
</feature>
<keyword evidence="9" id="KW-0597">Phosphoprotein</keyword>
<dbReference type="PIRSF" id="PIRSF037433">
    <property type="entry name" value="STHK_STH3221_prd"/>
    <property type="match status" value="1"/>
</dbReference>
<evidence type="ECO:0000256" key="18">
    <source>
        <dbReference type="ARBA" id="ARBA00024827"/>
    </source>
</evidence>
<dbReference type="Pfam" id="PF07730">
    <property type="entry name" value="HisKA_3"/>
    <property type="match status" value="1"/>
</dbReference>
<evidence type="ECO:0000259" key="23">
    <source>
        <dbReference type="PROSITE" id="PS50885"/>
    </source>
</evidence>
<feature type="transmembrane region" description="Helical" evidence="21">
    <location>
        <begin position="26"/>
        <end position="47"/>
    </location>
</feature>
<dbReference type="GO" id="GO:0005524">
    <property type="term" value="F:ATP binding"/>
    <property type="evidence" value="ECO:0007669"/>
    <property type="project" value="UniProtKB-KW"/>
</dbReference>
<dbReference type="AlphaFoldDB" id="A0A1Q8QZW5"/>
<comment type="catalytic activity">
    <reaction evidence="1">
        <text>ATP + protein L-histidine = ADP + protein N-phospho-L-histidine.</text>
        <dbReference type="EC" id="2.7.13.3"/>
    </reaction>
</comment>
<evidence type="ECO:0000256" key="2">
    <source>
        <dbReference type="ARBA" id="ARBA00001966"/>
    </source>
</evidence>
<dbReference type="GO" id="GO:0016020">
    <property type="term" value="C:membrane"/>
    <property type="evidence" value="ECO:0007669"/>
    <property type="project" value="UniProtKB-SubCell"/>
</dbReference>
<dbReference type="GO" id="GO:0000155">
    <property type="term" value="F:phosphorelay sensor kinase activity"/>
    <property type="evidence" value="ECO:0007669"/>
    <property type="project" value="InterPro"/>
</dbReference>
<evidence type="ECO:0000313" key="24">
    <source>
        <dbReference type="EMBL" id="OLN32918.1"/>
    </source>
</evidence>
<evidence type="ECO:0000256" key="15">
    <source>
        <dbReference type="ARBA" id="ARBA00023004"/>
    </source>
</evidence>
<dbReference type="InterPro" id="IPR005467">
    <property type="entry name" value="His_kinase_dom"/>
</dbReference>
<keyword evidence="15" id="KW-0408">Iron</keyword>
<evidence type="ECO:0000256" key="17">
    <source>
        <dbReference type="ARBA" id="ARBA00023014"/>
    </source>
</evidence>
<keyword evidence="10" id="KW-0808">Transferase</keyword>
<evidence type="ECO:0000256" key="20">
    <source>
        <dbReference type="SAM" id="Coils"/>
    </source>
</evidence>
<evidence type="ECO:0000256" key="16">
    <source>
        <dbReference type="ARBA" id="ARBA00023012"/>
    </source>
</evidence>